<dbReference type="Pfam" id="PF19929">
    <property type="entry name" value="DUF6392"/>
    <property type="match status" value="1"/>
</dbReference>
<evidence type="ECO:0008006" key="3">
    <source>
        <dbReference type="Google" id="ProtNLM"/>
    </source>
</evidence>
<evidence type="ECO:0000313" key="1">
    <source>
        <dbReference type="EMBL" id="SUC34261.1"/>
    </source>
</evidence>
<gene>
    <name evidence="1" type="ORF">NCTC12026_00594</name>
</gene>
<evidence type="ECO:0000313" key="2">
    <source>
        <dbReference type="Proteomes" id="UP000255129"/>
    </source>
</evidence>
<dbReference type="EMBL" id="UGUA01000002">
    <property type="protein sequence ID" value="SUC34261.1"/>
    <property type="molecule type" value="Genomic_DNA"/>
</dbReference>
<reference evidence="1 2" key="1">
    <citation type="submission" date="2018-06" db="EMBL/GenBank/DDBJ databases">
        <authorList>
            <consortium name="Pathogen Informatics"/>
            <person name="Doyle S."/>
        </authorList>
    </citation>
    <scope>NUCLEOTIDE SEQUENCE [LARGE SCALE GENOMIC DNA]</scope>
    <source>
        <strain evidence="1 2">NCTC12026</strain>
    </source>
</reference>
<dbReference type="OrthoDB" id="6462541at2"/>
<dbReference type="InterPro" id="IPR045657">
    <property type="entry name" value="DUF6392"/>
</dbReference>
<dbReference type="Proteomes" id="UP000255129">
    <property type="component" value="Unassembled WGS sequence"/>
</dbReference>
<name>A0A379G035_9GAMM</name>
<accession>A0A379G035</accession>
<sequence>MSVNIEALVQRLGDTYEELYNDGLIPYKTKPQGNSGDDDLSLRMKKEYVFLSFDNPSKKLSQITITLIPDNVRNQWVFPNKIPFGLEQVMADRWFYAHIGNPIRVAPEKVVMGFEFGKSEVFILNDSSLKKKTSILVSYHPVMKGFVQSVTFELLDNLEKRWKVDHYK</sequence>
<protein>
    <recommendedName>
        <fullName evidence="3">Pyocin immunity protein</fullName>
    </recommendedName>
</protein>
<dbReference type="RefSeq" id="WP_112836014.1">
    <property type="nucleotide sequence ID" value="NZ_JAOXBK010000030.1"/>
</dbReference>
<organism evidence="1 2">
    <name type="scientific">Providencia rustigianii</name>
    <dbReference type="NCBI Taxonomy" id="158850"/>
    <lineage>
        <taxon>Bacteria</taxon>
        <taxon>Pseudomonadati</taxon>
        <taxon>Pseudomonadota</taxon>
        <taxon>Gammaproteobacteria</taxon>
        <taxon>Enterobacterales</taxon>
        <taxon>Morganellaceae</taxon>
        <taxon>Providencia</taxon>
    </lineage>
</organism>
<dbReference type="AlphaFoldDB" id="A0A379G035"/>
<proteinExistence type="predicted"/>